<name>A0A364K3N7_9BACL</name>
<evidence type="ECO:0000313" key="1">
    <source>
        <dbReference type="EMBL" id="RAL23450.1"/>
    </source>
</evidence>
<dbReference type="EMBL" id="QJKK01000006">
    <property type="protein sequence ID" value="RAL23450.1"/>
    <property type="molecule type" value="Genomic_DNA"/>
</dbReference>
<gene>
    <name evidence="1" type="ORF">DL897_12270</name>
</gene>
<dbReference type="AlphaFoldDB" id="A0A364K3N7"/>
<proteinExistence type="predicted"/>
<keyword evidence="2" id="KW-1185">Reference proteome</keyword>
<comment type="caution">
    <text evidence="1">The sequence shown here is derived from an EMBL/GenBank/DDBJ whole genome shotgun (WGS) entry which is preliminary data.</text>
</comment>
<reference evidence="1 2" key="2">
    <citation type="submission" date="2018-06" db="EMBL/GenBank/DDBJ databases">
        <authorList>
            <person name="Zhirakovskaya E."/>
        </authorList>
    </citation>
    <scope>NUCLEOTIDE SEQUENCE [LARGE SCALE GENOMIC DNA]</scope>
    <source>
        <strain evidence="1 2">FBKL4.011</strain>
    </source>
</reference>
<accession>A0A364K3N7</accession>
<dbReference type="Proteomes" id="UP000251213">
    <property type="component" value="Unassembled WGS sequence"/>
</dbReference>
<sequence length="79" mass="9432">MKISYEELEEYLYSGREIEFTYQGDQYSITNTQNGFSFCKFYSNTPQNFTTPQMLLENVKINCKSLKEIWSEVEVDILY</sequence>
<organism evidence="1 2">
    <name type="scientific">Thermoflavimicrobium daqui</name>
    <dbReference type="NCBI Taxonomy" id="2137476"/>
    <lineage>
        <taxon>Bacteria</taxon>
        <taxon>Bacillati</taxon>
        <taxon>Bacillota</taxon>
        <taxon>Bacilli</taxon>
        <taxon>Bacillales</taxon>
        <taxon>Thermoactinomycetaceae</taxon>
        <taxon>Thermoflavimicrobium</taxon>
    </lineage>
</organism>
<protein>
    <submittedName>
        <fullName evidence="1">Uncharacterized protein</fullName>
    </submittedName>
</protein>
<reference evidence="1 2" key="1">
    <citation type="submission" date="2018-06" db="EMBL/GenBank/DDBJ databases">
        <title>Thermoflavimicrobium daqus sp. nov., a thermophilic microbe isolated from Moutai-flavour Daqu.</title>
        <authorList>
            <person name="Wang X."/>
            <person name="Zhou H."/>
        </authorList>
    </citation>
    <scope>NUCLEOTIDE SEQUENCE [LARGE SCALE GENOMIC DNA]</scope>
    <source>
        <strain evidence="1 2">FBKL4.011</strain>
    </source>
</reference>
<evidence type="ECO:0000313" key="2">
    <source>
        <dbReference type="Proteomes" id="UP000251213"/>
    </source>
</evidence>